<dbReference type="InterPro" id="IPR001789">
    <property type="entry name" value="Sig_transdc_resp-reg_receiver"/>
</dbReference>
<evidence type="ECO:0000259" key="7">
    <source>
        <dbReference type="PROSITE" id="PS51755"/>
    </source>
</evidence>
<dbReference type="GO" id="GO:0005829">
    <property type="term" value="C:cytosol"/>
    <property type="evidence" value="ECO:0007669"/>
    <property type="project" value="TreeGrafter"/>
</dbReference>
<dbReference type="SUPFAM" id="SSF46894">
    <property type="entry name" value="C-terminal effector domain of the bipartite response regulators"/>
    <property type="match status" value="1"/>
</dbReference>
<dbReference type="PROSITE" id="PS50110">
    <property type="entry name" value="RESPONSE_REGULATORY"/>
    <property type="match status" value="1"/>
</dbReference>
<feature type="domain" description="OmpR/PhoB-type" evidence="7">
    <location>
        <begin position="135"/>
        <end position="232"/>
    </location>
</feature>
<dbReference type="Pfam" id="PF00486">
    <property type="entry name" value="Trans_reg_C"/>
    <property type="match status" value="1"/>
</dbReference>
<dbReference type="AlphaFoldDB" id="A0A5M6CC44"/>
<dbReference type="EMBL" id="VWSH01000004">
    <property type="protein sequence ID" value="KAA5532706.1"/>
    <property type="molecule type" value="Genomic_DNA"/>
</dbReference>
<dbReference type="PANTHER" id="PTHR48111:SF40">
    <property type="entry name" value="PHOSPHATE REGULON TRANSCRIPTIONAL REGULATORY PROTEIN PHOB"/>
    <property type="match status" value="1"/>
</dbReference>
<dbReference type="PANTHER" id="PTHR48111">
    <property type="entry name" value="REGULATOR OF RPOS"/>
    <property type="match status" value="1"/>
</dbReference>
<evidence type="ECO:0000256" key="3">
    <source>
        <dbReference type="ARBA" id="ARBA00023125"/>
    </source>
</evidence>
<protein>
    <submittedName>
        <fullName evidence="8">Response regulator transcription factor</fullName>
    </submittedName>
</protein>
<gene>
    <name evidence="8" type="ORF">F0919_18165</name>
</gene>
<name>A0A5M6CC44_9BACT</name>
<organism evidence="8 9">
    <name type="scientific">Taibaiella lutea</name>
    <dbReference type="NCBI Taxonomy" id="2608001"/>
    <lineage>
        <taxon>Bacteria</taxon>
        <taxon>Pseudomonadati</taxon>
        <taxon>Bacteroidota</taxon>
        <taxon>Chitinophagia</taxon>
        <taxon>Chitinophagales</taxon>
        <taxon>Chitinophagaceae</taxon>
        <taxon>Taibaiella</taxon>
    </lineage>
</organism>
<feature type="DNA-binding region" description="OmpR/PhoB-type" evidence="5">
    <location>
        <begin position="135"/>
        <end position="232"/>
    </location>
</feature>
<dbReference type="GO" id="GO:0006355">
    <property type="term" value="P:regulation of DNA-templated transcription"/>
    <property type="evidence" value="ECO:0007669"/>
    <property type="project" value="InterPro"/>
</dbReference>
<feature type="modified residue" description="4-aspartylphosphate" evidence="4">
    <location>
        <position position="53"/>
    </location>
</feature>
<evidence type="ECO:0000256" key="4">
    <source>
        <dbReference type="PROSITE-ProRule" id="PRU00169"/>
    </source>
</evidence>
<dbReference type="Pfam" id="PF00072">
    <property type="entry name" value="Response_reg"/>
    <property type="match status" value="1"/>
</dbReference>
<keyword evidence="2" id="KW-0902">Two-component regulatory system</keyword>
<dbReference type="Gene3D" id="1.10.10.10">
    <property type="entry name" value="Winged helix-like DNA-binding domain superfamily/Winged helix DNA-binding domain"/>
    <property type="match status" value="1"/>
</dbReference>
<evidence type="ECO:0000256" key="5">
    <source>
        <dbReference type="PROSITE-ProRule" id="PRU01091"/>
    </source>
</evidence>
<dbReference type="SMART" id="SM00448">
    <property type="entry name" value="REC"/>
    <property type="match status" value="1"/>
</dbReference>
<dbReference type="InterPro" id="IPR036388">
    <property type="entry name" value="WH-like_DNA-bd_sf"/>
</dbReference>
<dbReference type="CDD" id="cd17574">
    <property type="entry name" value="REC_OmpR"/>
    <property type="match status" value="1"/>
</dbReference>
<evidence type="ECO:0000256" key="1">
    <source>
        <dbReference type="ARBA" id="ARBA00022553"/>
    </source>
</evidence>
<dbReference type="SUPFAM" id="SSF52172">
    <property type="entry name" value="CheY-like"/>
    <property type="match status" value="1"/>
</dbReference>
<dbReference type="Proteomes" id="UP000323632">
    <property type="component" value="Unassembled WGS sequence"/>
</dbReference>
<dbReference type="GO" id="GO:0000976">
    <property type="term" value="F:transcription cis-regulatory region binding"/>
    <property type="evidence" value="ECO:0007669"/>
    <property type="project" value="TreeGrafter"/>
</dbReference>
<comment type="caution">
    <text evidence="8">The sequence shown here is derived from an EMBL/GenBank/DDBJ whole genome shotgun (WGS) entry which is preliminary data.</text>
</comment>
<evidence type="ECO:0000313" key="9">
    <source>
        <dbReference type="Proteomes" id="UP000323632"/>
    </source>
</evidence>
<evidence type="ECO:0000313" key="8">
    <source>
        <dbReference type="EMBL" id="KAA5532706.1"/>
    </source>
</evidence>
<dbReference type="Gene3D" id="3.40.50.2300">
    <property type="match status" value="1"/>
</dbReference>
<dbReference type="InterPro" id="IPR001867">
    <property type="entry name" value="OmpR/PhoB-type_DNA-bd"/>
</dbReference>
<reference evidence="8 9" key="1">
    <citation type="submission" date="2019-09" db="EMBL/GenBank/DDBJ databases">
        <title>Genome sequence and assembly of Taibaiella sp.</title>
        <authorList>
            <person name="Chhetri G."/>
        </authorList>
    </citation>
    <scope>NUCLEOTIDE SEQUENCE [LARGE SCALE GENOMIC DNA]</scope>
    <source>
        <strain evidence="8 9">KVB11</strain>
    </source>
</reference>
<dbReference type="GO" id="GO:0000156">
    <property type="term" value="F:phosphorelay response regulator activity"/>
    <property type="evidence" value="ECO:0007669"/>
    <property type="project" value="TreeGrafter"/>
</dbReference>
<feature type="domain" description="Response regulatory" evidence="6">
    <location>
        <begin position="4"/>
        <end position="118"/>
    </location>
</feature>
<dbReference type="PROSITE" id="PS51755">
    <property type="entry name" value="OMPR_PHOB"/>
    <property type="match status" value="1"/>
</dbReference>
<keyword evidence="9" id="KW-1185">Reference proteome</keyword>
<dbReference type="InterPro" id="IPR039420">
    <property type="entry name" value="WalR-like"/>
</dbReference>
<proteinExistence type="predicted"/>
<dbReference type="GO" id="GO:0032993">
    <property type="term" value="C:protein-DNA complex"/>
    <property type="evidence" value="ECO:0007669"/>
    <property type="project" value="TreeGrafter"/>
</dbReference>
<keyword evidence="1 4" id="KW-0597">Phosphoprotein</keyword>
<keyword evidence="3 5" id="KW-0238">DNA-binding</keyword>
<sequence length="235" mass="26843">MSYKVLYIEDEEHLAGIVKETMELKGYTVLHQTHGVKILDLMNSFEPDICVLDVMLPYLDGFSIGNNIRKIYKDMPIIFLTAKSQTADVLEGFASGGNDYLKKPFSMEELMARMENLIQLRQGKHSENHAPKATGQNFVLGSFVYSPQKMELLNSGQVIKLSNREAEIMNIFCLHLNTAIDRRELMQIVWGDDSYFISRNLDVYIRRLRDYFATGKGVEIITLKGKGYHFSVEGT</sequence>
<dbReference type="RefSeq" id="WP_150034315.1">
    <property type="nucleotide sequence ID" value="NZ_VWSH01000004.1"/>
</dbReference>
<dbReference type="InterPro" id="IPR011006">
    <property type="entry name" value="CheY-like_superfamily"/>
</dbReference>
<accession>A0A5M6CC44</accession>
<evidence type="ECO:0000259" key="6">
    <source>
        <dbReference type="PROSITE" id="PS50110"/>
    </source>
</evidence>
<dbReference type="SMART" id="SM00862">
    <property type="entry name" value="Trans_reg_C"/>
    <property type="match status" value="1"/>
</dbReference>
<dbReference type="CDD" id="cd00383">
    <property type="entry name" value="trans_reg_C"/>
    <property type="match status" value="1"/>
</dbReference>
<evidence type="ECO:0000256" key="2">
    <source>
        <dbReference type="ARBA" id="ARBA00023012"/>
    </source>
</evidence>
<dbReference type="InterPro" id="IPR016032">
    <property type="entry name" value="Sig_transdc_resp-reg_C-effctor"/>
</dbReference>